<name>A0AAD7M739_MYCRO</name>
<dbReference type="Proteomes" id="UP001221757">
    <property type="component" value="Unassembled WGS sequence"/>
</dbReference>
<accession>A0AAD7M739</accession>
<gene>
    <name evidence="2" type="ORF">B0H17DRAFT_1193548</name>
</gene>
<protein>
    <submittedName>
        <fullName evidence="2">Uncharacterized protein</fullName>
    </submittedName>
</protein>
<feature type="compositionally biased region" description="Low complexity" evidence="1">
    <location>
        <begin position="160"/>
        <end position="185"/>
    </location>
</feature>
<comment type="caution">
    <text evidence="2">The sequence shown here is derived from an EMBL/GenBank/DDBJ whole genome shotgun (WGS) entry which is preliminary data.</text>
</comment>
<reference evidence="2" key="1">
    <citation type="submission" date="2023-03" db="EMBL/GenBank/DDBJ databases">
        <title>Massive genome expansion in bonnet fungi (Mycena s.s.) driven by repeated elements and novel gene families across ecological guilds.</title>
        <authorList>
            <consortium name="Lawrence Berkeley National Laboratory"/>
            <person name="Harder C.B."/>
            <person name="Miyauchi S."/>
            <person name="Viragh M."/>
            <person name="Kuo A."/>
            <person name="Thoen E."/>
            <person name="Andreopoulos B."/>
            <person name="Lu D."/>
            <person name="Skrede I."/>
            <person name="Drula E."/>
            <person name="Henrissat B."/>
            <person name="Morin E."/>
            <person name="Kohler A."/>
            <person name="Barry K."/>
            <person name="LaButti K."/>
            <person name="Morin E."/>
            <person name="Salamov A."/>
            <person name="Lipzen A."/>
            <person name="Mereny Z."/>
            <person name="Hegedus B."/>
            <person name="Baldrian P."/>
            <person name="Stursova M."/>
            <person name="Weitz H."/>
            <person name="Taylor A."/>
            <person name="Grigoriev I.V."/>
            <person name="Nagy L.G."/>
            <person name="Martin F."/>
            <person name="Kauserud H."/>
        </authorList>
    </citation>
    <scope>NUCLEOTIDE SEQUENCE</scope>
    <source>
        <strain evidence="2">CBHHK067</strain>
    </source>
</reference>
<feature type="region of interest" description="Disordered" evidence="1">
    <location>
        <begin position="154"/>
        <end position="223"/>
    </location>
</feature>
<organism evidence="2 3">
    <name type="scientific">Mycena rosella</name>
    <name type="common">Pink bonnet</name>
    <name type="synonym">Agaricus rosellus</name>
    <dbReference type="NCBI Taxonomy" id="1033263"/>
    <lineage>
        <taxon>Eukaryota</taxon>
        <taxon>Fungi</taxon>
        <taxon>Dikarya</taxon>
        <taxon>Basidiomycota</taxon>
        <taxon>Agaricomycotina</taxon>
        <taxon>Agaricomycetes</taxon>
        <taxon>Agaricomycetidae</taxon>
        <taxon>Agaricales</taxon>
        <taxon>Marasmiineae</taxon>
        <taxon>Mycenaceae</taxon>
        <taxon>Mycena</taxon>
    </lineage>
</organism>
<dbReference type="EMBL" id="JARKIE010000010">
    <property type="protein sequence ID" value="KAJ7704301.1"/>
    <property type="molecule type" value="Genomic_DNA"/>
</dbReference>
<proteinExistence type="predicted"/>
<evidence type="ECO:0000256" key="1">
    <source>
        <dbReference type="SAM" id="MobiDB-lite"/>
    </source>
</evidence>
<feature type="region of interest" description="Disordered" evidence="1">
    <location>
        <begin position="380"/>
        <end position="414"/>
    </location>
</feature>
<evidence type="ECO:0000313" key="3">
    <source>
        <dbReference type="Proteomes" id="UP001221757"/>
    </source>
</evidence>
<keyword evidence="3" id="KW-1185">Reference proteome</keyword>
<dbReference type="AlphaFoldDB" id="A0AAD7M739"/>
<evidence type="ECO:0000313" key="2">
    <source>
        <dbReference type="EMBL" id="KAJ7704301.1"/>
    </source>
</evidence>
<sequence length="453" mass="49631">MDRIFPSTSIHMPNSNPTYTQTFPTSLPFLPLRSLKCSHSFFSSSPSGVLSLLSPLGIPFHPSAFEHTLFLAAFGHAANDLSDAFNLQLLSFKSTPLSVYLFFLGLSDMLNATVSRLPACPTLLVDAVLRQHREAPLISHIRSYNSRTALVPFLSMPQDRSPSPRAASPPSSRRRPPSGLRRPQSALRGLQLRQVESPPKMVRQAASRSRRCPPPSRQPRGMRMFWPRTEGAVARSRWIDADPREPGHPTFRKVSLPPMPRRPRIPSPTPLLAAAPRPPGCAAQGWIDAGLVLPTPRRPGIPRPILTLPAGDDDDDEHHIPPHRPHRLRTREDHGAKTKMCGRLGTPGLPACREFLVGVKVWSSSSARLVIFSSALTAAPRRQGTRRSQAPFHSDLLSSNPHAGKAPPPAPVAPFPTLVASHGFPRPKACPITYSNADRALPLYIHATILAVL</sequence>
<feature type="region of interest" description="Disordered" evidence="1">
    <location>
        <begin position="309"/>
        <end position="334"/>
    </location>
</feature>
<feature type="region of interest" description="Disordered" evidence="1">
    <location>
        <begin position="240"/>
        <end position="261"/>
    </location>
</feature>